<accession>A0A2Z6AZG3</accession>
<dbReference type="Proteomes" id="UP000269883">
    <property type="component" value="Chromosome"/>
</dbReference>
<evidence type="ECO:0000313" key="1">
    <source>
        <dbReference type="EMBL" id="BBD08657.1"/>
    </source>
</evidence>
<name>A0A2Z6AZG3_9BACT</name>
<reference evidence="1 2" key="1">
    <citation type="journal article" date="2018" name="Sci. Adv.">
        <title>Multi-heme cytochromes provide a pathway for survival in energy-limited environments.</title>
        <authorList>
            <person name="Deng X."/>
            <person name="Dohmae N."/>
            <person name="Nealson K.H."/>
            <person name="Hashimoto K."/>
            <person name="Okamoto A."/>
        </authorList>
    </citation>
    <scope>NUCLEOTIDE SEQUENCE [LARGE SCALE GENOMIC DNA]</scope>
    <source>
        <strain evidence="1 2">IS5</strain>
    </source>
</reference>
<dbReference type="EMBL" id="AP017378">
    <property type="protein sequence ID" value="BBD08657.1"/>
    <property type="molecule type" value="Genomic_DNA"/>
</dbReference>
<dbReference type="AlphaFoldDB" id="A0A2Z6AZG3"/>
<protein>
    <submittedName>
        <fullName evidence="1">Uncharacterized protein</fullName>
    </submittedName>
</protein>
<sequence length="152" mass="16740">MGREEILERFNKYLEYNSDEAAMVAADEPRARFIEALAEASGQYLIVVEVLESANCNSGYNVGDQFVLDVAGNFIAKRCPQRMCVYLISQLALPLGLMNERFCAGLDPNGIHFMRRVNCLDAGVACKGYGAVQVGISAVPRREFLKAAKAVR</sequence>
<evidence type="ECO:0000313" key="2">
    <source>
        <dbReference type="Proteomes" id="UP000269883"/>
    </source>
</evidence>
<dbReference type="RefSeq" id="WP_126378935.1">
    <property type="nucleotide sequence ID" value="NZ_AP017378.1"/>
</dbReference>
<dbReference type="OrthoDB" id="5425795at2"/>
<proteinExistence type="predicted"/>
<dbReference type="KEGG" id="dfl:DFE_1931"/>
<gene>
    <name evidence="1" type="ORF">DFE_1931</name>
</gene>
<keyword evidence="2" id="KW-1185">Reference proteome</keyword>
<organism evidence="1 2">
    <name type="scientific">Desulfovibrio ferrophilus</name>
    <dbReference type="NCBI Taxonomy" id="241368"/>
    <lineage>
        <taxon>Bacteria</taxon>
        <taxon>Pseudomonadati</taxon>
        <taxon>Thermodesulfobacteriota</taxon>
        <taxon>Desulfovibrionia</taxon>
        <taxon>Desulfovibrionales</taxon>
        <taxon>Desulfovibrionaceae</taxon>
        <taxon>Desulfovibrio</taxon>
    </lineage>
</organism>